<reference evidence="2 3" key="1">
    <citation type="submission" date="2012-01" db="EMBL/GenBank/DDBJ databases">
        <title>Improved High-Quality Draft sequence of Saccharomonospora xinjiangensis XJ-54.</title>
        <authorList>
            <consortium name="US DOE Joint Genome Institute"/>
            <person name="Lucas S."/>
            <person name="Han J."/>
            <person name="Lapidus A."/>
            <person name="Cheng J.-F."/>
            <person name="Goodwin L."/>
            <person name="Pitluck S."/>
            <person name="Peters L."/>
            <person name="Mikhailova N."/>
            <person name="Teshima H."/>
            <person name="Detter J.C."/>
            <person name="Han C."/>
            <person name="Tapia R."/>
            <person name="Land M."/>
            <person name="Hauser L."/>
            <person name="Kyrpides N."/>
            <person name="Ivanova N."/>
            <person name="Pagani I."/>
            <person name="Brambilla E.-M."/>
            <person name="Klenk H.-P."/>
            <person name="Woyke T."/>
        </authorList>
    </citation>
    <scope>NUCLEOTIDE SEQUENCE [LARGE SCALE GENOMIC DNA]</scope>
    <source>
        <strain evidence="2 3">XJ-54</strain>
    </source>
</reference>
<dbReference type="HOGENOM" id="CLU_2318441_0_0_11"/>
<keyword evidence="3" id="KW-1185">Reference proteome</keyword>
<dbReference type="Pfam" id="PF07362">
    <property type="entry name" value="CcdA"/>
    <property type="match status" value="1"/>
</dbReference>
<name>I0V0C1_9PSEU</name>
<dbReference type="Proteomes" id="UP000004691">
    <property type="component" value="Unassembled WGS sequence"/>
</dbReference>
<dbReference type="EMBL" id="JH636049">
    <property type="protein sequence ID" value="EID53574.1"/>
    <property type="molecule type" value="Genomic_DNA"/>
</dbReference>
<dbReference type="STRING" id="882086.SacxiDRAFT_1323"/>
<evidence type="ECO:0000313" key="2">
    <source>
        <dbReference type="EMBL" id="EID53574.1"/>
    </source>
</evidence>
<keyword evidence="1" id="KW-1277">Toxin-antitoxin system</keyword>
<evidence type="ECO:0000313" key="3">
    <source>
        <dbReference type="Proteomes" id="UP000004691"/>
    </source>
</evidence>
<evidence type="ECO:0000256" key="1">
    <source>
        <dbReference type="ARBA" id="ARBA00022649"/>
    </source>
</evidence>
<accession>I0V0C1</accession>
<dbReference type="InterPro" id="IPR009956">
    <property type="entry name" value="Post-segregation_anti-tox_CcdA"/>
</dbReference>
<organism evidence="2 3">
    <name type="scientific">Saccharomonospora xinjiangensis XJ-54</name>
    <dbReference type="NCBI Taxonomy" id="882086"/>
    <lineage>
        <taxon>Bacteria</taxon>
        <taxon>Bacillati</taxon>
        <taxon>Actinomycetota</taxon>
        <taxon>Actinomycetes</taxon>
        <taxon>Pseudonocardiales</taxon>
        <taxon>Pseudonocardiaceae</taxon>
        <taxon>Saccharomonospora</taxon>
    </lineage>
</organism>
<dbReference type="eggNOG" id="ENOG503363Q">
    <property type="taxonomic scope" value="Bacteria"/>
</dbReference>
<proteinExistence type="predicted"/>
<dbReference type="AlphaFoldDB" id="I0V0C1"/>
<sequence>MSLVGDAVCSFVCMTRFTVYVPDDLAKRAKAARLNISALTQNAIATELDRQATSRWLDSLPAPRHRVTHEAVLAALDGQDRAGLPWRWLRHLTATWPSL</sequence>
<protein>
    <submittedName>
        <fullName evidence="2">Post-segregation antitoxin (Ccd killing mechanism protein) encoded by the F plasmid</fullName>
    </submittedName>
</protein>
<gene>
    <name evidence="2" type="ORF">SacxiDRAFT_1323</name>
</gene>